<dbReference type="EMBL" id="JABSTQ010010903">
    <property type="protein sequence ID" value="KAG0416962.1"/>
    <property type="molecule type" value="Genomic_DNA"/>
</dbReference>
<dbReference type="Proteomes" id="UP000805193">
    <property type="component" value="Unassembled WGS sequence"/>
</dbReference>
<name>A0AC60PCC2_IXOPE</name>
<proteinExistence type="predicted"/>
<evidence type="ECO:0000313" key="2">
    <source>
        <dbReference type="Proteomes" id="UP000805193"/>
    </source>
</evidence>
<comment type="caution">
    <text evidence="1">The sequence shown here is derived from an EMBL/GenBank/DDBJ whole genome shotgun (WGS) entry which is preliminary data.</text>
</comment>
<sequence>MAKLRKVGDQVGRMVRRVSNKRGGLRCKDALRLAHAFVTSRVLYSTPYLHLRKFDETALEVLLRKMYKRALDLPMNTSNQRLMGLGMVNTFAELQEAHLTNQYTRLSKTSSGRHLLARLHIHHLTLTEERVRIPEVWRYALHVRPLPANMTRDDHSGRRLARAEALARHYGYTAAVVHQNVLVNGLTLRAKDITHAEEIAIALAAADQDSRVIITDSRGACRNIEQGYIPLFAYRILKNSDYLGAPASRTIVWAPAHMGLEGNETADAAARALTLRATPSDPSEMDPEPNPALTFREITQLYQFGHAIYPKPCKGLTNAEERTLLRLYTKTLLCPAVA</sequence>
<organism evidence="1 2">
    <name type="scientific">Ixodes persulcatus</name>
    <name type="common">Taiga tick</name>
    <dbReference type="NCBI Taxonomy" id="34615"/>
    <lineage>
        <taxon>Eukaryota</taxon>
        <taxon>Metazoa</taxon>
        <taxon>Ecdysozoa</taxon>
        <taxon>Arthropoda</taxon>
        <taxon>Chelicerata</taxon>
        <taxon>Arachnida</taxon>
        <taxon>Acari</taxon>
        <taxon>Parasitiformes</taxon>
        <taxon>Ixodida</taxon>
        <taxon>Ixodoidea</taxon>
        <taxon>Ixodidae</taxon>
        <taxon>Ixodinae</taxon>
        <taxon>Ixodes</taxon>
    </lineage>
</organism>
<evidence type="ECO:0000313" key="1">
    <source>
        <dbReference type="EMBL" id="KAG0416962.1"/>
    </source>
</evidence>
<gene>
    <name evidence="1" type="ORF">HPB47_005988</name>
</gene>
<accession>A0AC60PCC2</accession>
<reference evidence="1 2" key="1">
    <citation type="journal article" date="2020" name="Cell">
        <title>Large-Scale Comparative Analyses of Tick Genomes Elucidate Their Genetic Diversity and Vector Capacities.</title>
        <authorList>
            <consortium name="Tick Genome and Microbiome Consortium (TIGMIC)"/>
            <person name="Jia N."/>
            <person name="Wang J."/>
            <person name="Shi W."/>
            <person name="Du L."/>
            <person name="Sun Y."/>
            <person name="Zhan W."/>
            <person name="Jiang J.F."/>
            <person name="Wang Q."/>
            <person name="Zhang B."/>
            <person name="Ji P."/>
            <person name="Bell-Sakyi L."/>
            <person name="Cui X.M."/>
            <person name="Yuan T.T."/>
            <person name="Jiang B.G."/>
            <person name="Yang W.F."/>
            <person name="Lam T.T."/>
            <person name="Chang Q.C."/>
            <person name="Ding S.J."/>
            <person name="Wang X.J."/>
            <person name="Zhu J.G."/>
            <person name="Ruan X.D."/>
            <person name="Zhao L."/>
            <person name="Wei J.T."/>
            <person name="Ye R.Z."/>
            <person name="Que T.C."/>
            <person name="Du C.H."/>
            <person name="Zhou Y.H."/>
            <person name="Cheng J.X."/>
            <person name="Dai P.F."/>
            <person name="Guo W.B."/>
            <person name="Han X.H."/>
            <person name="Huang E.J."/>
            <person name="Li L.F."/>
            <person name="Wei W."/>
            <person name="Gao Y.C."/>
            <person name="Liu J.Z."/>
            <person name="Shao H.Z."/>
            <person name="Wang X."/>
            <person name="Wang C.C."/>
            <person name="Yang T.C."/>
            <person name="Huo Q.B."/>
            <person name="Li W."/>
            <person name="Chen H.Y."/>
            <person name="Chen S.E."/>
            <person name="Zhou L.G."/>
            <person name="Ni X.B."/>
            <person name="Tian J.H."/>
            <person name="Sheng Y."/>
            <person name="Liu T."/>
            <person name="Pan Y.S."/>
            <person name="Xia L.Y."/>
            <person name="Li J."/>
            <person name="Zhao F."/>
            <person name="Cao W.C."/>
        </authorList>
    </citation>
    <scope>NUCLEOTIDE SEQUENCE [LARGE SCALE GENOMIC DNA]</scope>
    <source>
        <strain evidence="1">Iper-2018</strain>
    </source>
</reference>
<protein>
    <submittedName>
        <fullName evidence="1">Uncharacterized protein</fullName>
    </submittedName>
</protein>
<keyword evidence="2" id="KW-1185">Reference proteome</keyword>